<dbReference type="Proteomes" id="UP000190744">
    <property type="component" value="Unassembled WGS sequence"/>
</dbReference>
<feature type="compositionally biased region" description="Basic and acidic residues" evidence="1">
    <location>
        <begin position="417"/>
        <end position="442"/>
    </location>
</feature>
<dbReference type="PANTHER" id="PTHR22910:SF6">
    <property type="entry name" value="PROTEIN MGARP"/>
    <property type="match status" value="1"/>
</dbReference>
<dbReference type="PROSITE" id="PS50812">
    <property type="entry name" value="PWWP"/>
    <property type="match status" value="1"/>
</dbReference>
<feature type="compositionally biased region" description="Basic and acidic residues" evidence="1">
    <location>
        <begin position="370"/>
        <end position="380"/>
    </location>
</feature>
<feature type="compositionally biased region" description="Basic and acidic residues" evidence="1">
    <location>
        <begin position="584"/>
        <end position="611"/>
    </location>
</feature>
<dbReference type="AlphaFoldDB" id="A0A1S9RV86"/>
<feature type="compositionally biased region" description="Basic residues" evidence="1">
    <location>
        <begin position="407"/>
        <end position="416"/>
    </location>
</feature>
<dbReference type="Pfam" id="PF00855">
    <property type="entry name" value="PWWP"/>
    <property type="match status" value="1"/>
</dbReference>
<feature type="domain" description="PWWP" evidence="2">
    <location>
        <begin position="178"/>
        <end position="261"/>
    </location>
</feature>
<protein>
    <submittedName>
        <fullName evidence="3">PWWP domain protein</fullName>
    </submittedName>
</protein>
<organism evidence="3 4">
    <name type="scientific">Penicillium brasilianum</name>
    <dbReference type="NCBI Taxonomy" id="104259"/>
    <lineage>
        <taxon>Eukaryota</taxon>
        <taxon>Fungi</taxon>
        <taxon>Dikarya</taxon>
        <taxon>Ascomycota</taxon>
        <taxon>Pezizomycotina</taxon>
        <taxon>Eurotiomycetes</taxon>
        <taxon>Eurotiomycetidae</taxon>
        <taxon>Eurotiales</taxon>
        <taxon>Aspergillaceae</taxon>
        <taxon>Penicillium</taxon>
    </lineage>
</organism>
<evidence type="ECO:0000313" key="3">
    <source>
        <dbReference type="EMBL" id="OOQ89200.1"/>
    </source>
</evidence>
<name>A0A1S9RV86_PENBI</name>
<dbReference type="SMART" id="SM00293">
    <property type="entry name" value="PWWP"/>
    <property type="match status" value="1"/>
</dbReference>
<evidence type="ECO:0000313" key="4">
    <source>
        <dbReference type="Proteomes" id="UP000190744"/>
    </source>
</evidence>
<dbReference type="GO" id="GO:0005739">
    <property type="term" value="C:mitochondrion"/>
    <property type="evidence" value="ECO:0007669"/>
    <property type="project" value="InterPro"/>
</dbReference>
<feature type="compositionally biased region" description="Basic and acidic residues" evidence="1">
    <location>
        <begin position="326"/>
        <end position="335"/>
    </location>
</feature>
<feature type="region of interest" description="Disordered" evidence="1">
    <location>
        <begin position="89"/>
        <end position="170"/>
    </location>
</feature>
<feature type="compositionally biased region" description="Low complexity" evidence="1">
    <location>
        <begin position="1"/>
        <end position="24"/>
    </location>
</feature>
<dbReference type="InterPro" id="IPR000313">
    <property type="entry name" value="PWWP_dom"/>
</dbReference>
<feature type="compositionally biased region" description="Low complexity" evidence="1">
    <location>
        <begin position="382"/>
        <end position="396"/>
    </location>
</feature>
<dbReference type="Gene3D" id="2.30.30.140">
    <property type="match status" value="1"/>
</dbReference>
<evidence type="ECO:0000256" key="1">
    <source>
        <dbReference type="SAM" id="MobiDB-lite"/>
    </source>
</evidence>
<feature type="region of interest" description="Disordered" evidence="1">
    <location>
        <begin position="1"/>
        <end position="46"/>
    </location>
</feature>
<dbReference type="SUPFAM" id="SSF63748">
    <property type="entry name" value="Tudor/PWWP/MBT"/>
    <property type="match status" value="1"/>
</dbReference>
<gene>
    <name evidence="3" type="ORF">PEBR_16834</name>
</gene>
<accession>A0A1S9RV86</accession>
<dbReference type="InterPro" id="IPR026093">
    <property type="entry name" value="MGARP"/>
</dbReference>
<feature type="region of interest" description="Disordered" evidence="1">
    <location>
        <begin position="535"/>
        <end position="611"/>
    </location>
</feature>
<feature type="compositionally biased region" description="Basic and acidic residues" evidence="1">
    <location>
        <begin position="540"/>
        <end position="564"/>
    </location>
</feature>
<comment type="caution">
    <text evidence="3">The sequence shown here is derived from an EMBL/GenBank/DDBJ whole genome shotgun (WGS) entry which is preliminary data.</text>
</comment>
<feature type="compositionally biased region" description="Basic and acidic residues" evidence="1">
    <location>
        <begin position="96"/>
        <end position="122"/>
    </location>
</feature>
<dbReference type="PANTHER" id="PTHR22910">
    <property type="entry name" value="PROTEIN MGARP"/>
    <property type="match status" value="1"/>
</dbReference>
<evidence type="ECO:0000259" key="2">
    <source>
        <dbReference type="PROSITE" id="PS50812"/>
    </source>
</evidence>
<dbReference type="EMBL" id="LJBN01000113">
    <property type="protein sequence ID" value="OOQ89200.1"/>
    <property type="molecule type" value="Genomic_DNA"/>
</dbReference>
<feature type="compositionally biased region" description="Low complexity" evidence="1">
    <location>
        <begin position="124"/>
        <end position="136"/>
    </location>
</feature>
<reference evidence="4" key="1">
    <citation type="submission" date="2015-09" db="EMBL/GenBank/DDBJ databases">
        <authorList>
            <person name="Fill T.P."/>
            <person name="Baretta J.F."/>
            <person name="de Almeida L.G."/>
            <person name="Rocha M."/>
            <person name="de Souza D.H."/>
            <person name="Malavazi I."/>
            <person name="Cerdeira L.T."/>
            <person name="Hong H."/>
            <person name="Samborskyy M."/>
            <person name="de Vasconcelos A.T."/>
            <person name="Leadlay P."/>
            <person name="Rodrigues-Filho E."/>
        </authorList>
    </citation>
    <scope>NUCLEOTIDE SEQUENCE [LARGE SCALE GENOMIC DNA]</scope>
    <source>
        <strain evidence="4">LaBioMMi 136</strain>
    </source>
</reference>
<feature type="region of interest" description="Disordered" evidence="1">
    <location>
        <begin position="326"/>
        <end position="442"/>
    </location>
</feature>
<sequence>MADDTPVAAPAEAVEQPERAAAAAGDKPADQESENVATNDDKKTGELYIPSAHCFRPEGKLLHWSWAADQEDHALLCDHSPLTSLALARSDPTSANDEKKEAEAGADKAADSENATETKDEPAAADGDAETAAPEANGTPASSKQSSKDRRRSTGAAEKSKLNKRKSMTKITNLKVQPGEYYLARLRSYAPWPSIICDEEMLPQSLLDTRPVTAAQPDGTYRADYADDGKRAHERTFPVMFLQSNEFAWIPNTQLTPITPAECKDVSPKNKAKGLIEAYKVAAEGHDLAYFKQMLSDHEAAIQQEIEEEEAAEAAKAAAKAEKEAAKEAAKEAKKAAGKSKRKSKGPDTDVEMEGADDSKKAKTSKKRKNETDGDAEKPAKTPKTSTKLKLTTPKAPAEEKKTPASKAKKPTSKKAKAAEEDSTPEVKEPEKQVDPEELKKKKEKEVLFLRHKLQKGFISREMPPKEDEMAAMAGYFDKLEKHSDLEVSIIRSTKINKVLKMIVKLDTIPRDEEFHFRHRAMGILTSWKSVLETDAPAPSDKEAKPTANGAHKDDDAADTPKVETEEEKETESKAANDDTPMPDPEKADESERKESAEDEKAKEKTVEAAA</sequence>
<proteinExistence type="predicted"/>